<evidence type="ECO:0000256" key="1">
    <source>
        <dbReference type="SAM" id="MobiDB-lite"/>
    </source>
</evidence>
<feature type="non-terminal residue" evidence="2">
    <location>
        <position position="1"/>
    </location>
</feature>
<organism evidence="2">
    <name type="scientific">Pararge aegeria</name>
    <name type="common">speckled wood butterfly</name>
    <dbReference type="NCBI Taxonomy" id="116150"/>
    <lineage>
        <taxon>Eukaryota</taxon>
        <taxon>Metazoa</taxon>
        <taxon>Ecdysozoa</taxon>
        <taxon>Arthropoda</taxon>
        <taxon>Hexapoda</taxon>
        <taxon>Insecta</taxon>
        <taxon>Pterygota</taxon>
        <taxon>Neoptera</taxon>
        <taxon>Endopterygota</taxon>
        <taxon>Lepidoptera</taxon>
        <taxon>Glossata</taxon>
        <taxon>Ditrysia</taxon>
        <taxon>Papilionoidea</taxon>
        <taxon>Nymphalidae</taxon>
        <taxon>Satyrinae</taxon>
        <taxon>Satyrini</taxon>
        <taxon>Parargina</taxon>
        <taxon>Pararge</taxon>
    </lineage>
</organism>
<sequence>VRGLLPGQQLIQMPDGKLHVVMPGQQGIAGQLVAASPAPVKTETDTPSTDSADRNNTQIKNNSDIASSTSR</sequence>
<feature type="compositionally biased region" description="Polar residues" evidence="1">
    <location>
        <begin position="45"/>
        <end position="71"/>
    </location>
</feature>
<protein>
    <submittedName>
        <fullName evidence="2">Nucleosome-remodeling factor subunit NURF301</fullName>
    </submittedName>
</protein>
<feature type="region of interest" description="Disordered" evidence="1">
    <location>
        <begin position="35"/>
        <end position="71"/>
    </location>
</feature>
<accession>S4NXQ0</accession>
<dbReference type="AlphaFoldDB" id="S4NXQ0"/>
<name>S4NXQ0_9NEOP</name>
<proteinExistence type="predicted"/>
<reference evidence="2" key="2">
    <citation type="submission" date="2013-05" db="EMBL/GenBank/DDBJ databases">
        <authorList>
            <person name="Carter J.-M."/>
            <person name="Baker S.C."/>
            <person name="Pink R."/>
            <person name="Carter D.R.F."/>
            <person name="Collins A."/>
            <person name="Tomlin J."/>
            <person name="Gibbs M."/>
            <person name="Breuker C.J."/>
        </authorList>
    </citation>
    <scope>NUCLEOTIDE SEQUENCE</scope>
    <source>
        <tissue evidence="2">Ovary</tissue>
    </source>
</reference>
<reference evidence="2" key="1">
    <citation type="journal article" date="2013" name="BMC Genomics">
        <title>Unscrambling butterfly oogenesis.</title>
        <authorList>
            <person name="Carter J.M."/>
            <person name="Baker S.C."/>
            <person name="Pink R."/>
            <person name="Carter D.R."/>
            <person name="Collins A."/>
            <person name="Tomlin J."/>
            <person name="Gibbs M."/>
            <person name="Breuker C.J."/>
        </authorList>
    </citation>
    <scope>NUCLEOTIDE SEQUENCE</scope>
    <source>
        <tissue evidence="2">Ovary</tissue>
    </source>
</reference>
<evidence type="ECO:0000313" key="2">
    <source>
        <dbReference type="EMBL" id="JAA81909.1"/>
    </source>
</evidence>
<dbReference type="EMBL" id="GAIX01010651">
    <property type="protein sequence ID" value="JAA81909.1"/>
    <property type="molecule type" value="Transcribed_RNA"/>
</dbReference>
<feature type="non-terminal residue" evidence="2">
    <location>
        <position position="71"/>
    </location>
</feature>